<dbReference type="KEGG" id="nch:A0U93_09850"/>
<reference evidence="1 2" key="1">
    <citation type="submission" date="2016-03" db="EMBL/GenBank/DDBJ databases">
        <title>Acetic acid bacteria sequencing.</title>
        <authorList>
            <person name="Brandt J."/>
            <person name="Jakob F."/>
            <person name="Vogel R.F."/>
        </authorList>
    </citation>
    <scope>NUCLEOTIDE SEQUENCE [LARGE SCALE GENOMIC DNA]</scope>
    <source>
        <strain evidence="1 2">NBRC 101099</strain>
    </source>
</reference>
<organism evidence="1 2">
    <name type="scientific">Neoasaia chiangmaiensis</name>
    <dbReference type="NCBI Taxonomy" id="320497"/>
    <lineage>
        <taxon>Bacteria</taxon>
        <taxon>Pseudomonadati</taxon>
        <taxon>Pseudomonadota</taxon>
        <taxon>Alphaproteobacteria</taxon>
        <taxon>Acetobacterales</taxon>
        <taxon>Acetobacteraceae</taxon>
        <taxon>Neoasaia</taxon>
    </lineage>
</organism>
<keyword evidence="2" id="KW-1185">Reference proteome</keyword>
<proteinExistence type="predicted"/>
<dbReference type="AlphaFoldDB" id="A0A1U9KQX6"/>
<accession>A0A1U9KQX6</accession>
<evidence type="ECO:0000313" key="1">
    <source>
        <dbReference type="EMBL" id="AQS88196.1"/>
    </source>
</evidence>
<dbReference type="Pfam" id="PF09979">
    <property type="entry name" value="DUF2213"/>
    <property type="match status" value="1"/>
</dbReference>
<sequence>MLKHISTLDFAPNRGADIYSVQRIGETRERLPDGSLLCRNVPIARLGQMTYDQSELPAEPAKDGTITVHRDAETLFHPDAISSFEGVPVTLNHPPGVMLNPDNYQAFSRGTLTHLRRGEGEHQDTLARPWPLGTRV</sequence>
<dbReference type="Proteomes" id="UP000188604">
    <property type="component" value="Chromosome"/>
</dbReference>
<dbReference type="RefSeq" id="WP_169852740.1">
    <property type="nucleotide sequence ID" value="NZ_BJXS01000003.1"/>
</dbReference>
<dbReference type="InterPro" id="IPR016913">
    <property type="entry name" value="UCP029215"/>
</dbReference>
<dbReference type="STRING" id="320497.A0U93_09850"/>
<gene>
    <name evidence="1" type="ORF">A0U93_09850</name>
</gene>
<evidence type="ECO:0000313" key="2">
    <source>
        <dbReference type="Proteomes" id="UP000188604"/>
    </source>
</evidence>
<dbReference type="EMBL" id="CP014691">
    <property type="protein sequence ID" value="AQS88196.1"/>
    <property type="molecule type" value="Genomic_DNA"/>
</dbReference>
<protein>
    <submittedName>
        <fullName evidence="1">Uncharacterized protein</fullName>
    </submittedName>
</protein>
<name>A0A1U9KQX6_9PROT</name>